<evidence type="ECO:0000256" key="2">
    <source>
        <dbReference type="SAM" id="MobiDB-lite"/>
    </source>
</evidence>
<dbReference type="GO" id="GO:0016192">
    <property type="term" value="P:vesicle-mediated transport"/>
    <property type="evidence" value="ECO:0007669"/>
    <property type="project" value="InterPro"/>
</dbReference>
<evidence type="ECO:0000256" key="1">
    <source>
        <dbReference type="ARBA" id="ARBA00009884"/>
    </source>
</evidence>
<dbReference type="SUPFAM" id="SSF56815">
    <property type="entry name" value="Sec1/munc18-like (SM) proteins"/>
    <property type="match status" value="1"/>
</dbReference>
<reference evidence="3" key="2">
    <citation type="submission" date="2013-10" db="EMBL/GenBank/DDBJ databases">
        <authorList>
            <person name="Aslett M."/>
        </authorList>
    </citation>
    <scope>NUCLEOTIDE SEQUENCE [LARGE SCALE GENOMIC DNA]</scope>
    <source>
        <strain evidence="3">Houghton</strain>
    </source>
</reference>
<keyword evidence="4" id="KW-1185">Reference proteome</keyword>
<dbReference type="PANTHER" id="PTHR11679">
    <property type="entry name" value="VESICLE PROTEIN SORTING-ASSOCIATED"/>
    <property type="match status" value="1"/>
</dbReference>
<dbReference type="EMBL" id="HG678033">
    <property type="protein sequence ID" value="CDJ45132.1"/>
    <property type="molecule type" value="Genomic_DNA"/>
</dbReference>
<feature type="compositionally biased region" description="Polar residues" evidence="2">
    <location>
        <begin position="22"/>
        <end position="34"/>
    </location>
</feature>
<organism evidence="3 4">
    <name type="scientific">Eimeria tenella</name>
    <name type="common">Coccidian parasite</name>
    <dbReference type="NCBI Taxonomy" id="5802"/>
    <lineage>
        <taxon>Eukaryota</taxon>
        <taxon>Sar</taxon>
        <taxon>Alveolata</taxon>
        <taxon>Apicomplexa</taxon>
        <taxon>Conoidasida</taxon>
        <taxon>Coccidia</taxon>
        <taxon>Eucoccidiorida</taxon>
        <taxon>Eimeriorina</taxon>
        <taxon>Eimeriidae</taxon>
        <taxon>Eimeria</taxon>
    </lineage>
</organism>
<dbReference type="InterPro" id="IPR043127">
    <property type="entry name" value="Sec-1-like_dom3a"/>
</dbReference>
<feature type="compositionally biased region" description="Low complexity" evidence="2">
    <location>
        <begin position="35"/>
        <end position="47"/>
    </location>
</feature>
<dbReference type="Proteomes" id="UP000030747">
    <property type="component" value="Unassembled WGS sequence"/>
</dbReference>
<dbReference type="GeneID" id="25249451"/>
<dbReference type="OMA" id="TRAGACC"/>
<dbReference type="InterPro" id="IPR036045">
    <property type="entry name" value="Sec1-like_sf"/>
</dbReference>
<dbReference type="RefSeq" id="XP_013235879.1">
    <property type="nucleotide sequence ID" value="XM_013380425.1"/>
</dbReference>
<name>U6L402_EIMTE</name>
<evidence type="ECO:0000313" key="4">
    <source>
        <dbReference type="Proteomes" id="UP000030747"/>
    </source>
</evidence>
<dbReference type="VEuPathDB" id="ToxoDB:ETH_00001170"/>
<comment type="similarity">
    <text evidence="1">Belongs to the STXBP/unc-18/SEC1 family.</text>
</comment>
<dbReference type="Gene3D" id="1.25.40.60">
    <property type="match status" value="1"/>
</dbReference>
<accession>U6L402</accession>
<dbReference type="AlphaFoldDB" id="U6L402"/>
<dbReference type="InterPro" id="IPR001619">
    <property type="entry name" value="Sec1-like"/>
</dbReference>
<sequence>MRRSAADGQLPLKCLLACSQRGSETSGEQQQIKRSSSSSSNSSGSSSSKEKIDALPPKAFSEIFGSAATAVTRPLLVLIDREFDLLTMLQHTWLYGALIHDLLKLRLNRVTVTTPGEGGAAPTTKVFDLEKRDLFWRDHAFSPFPVAAAAVSQMLTEYNSELSRVGRAPPDAFAQPGAGDFSSEILKAVDVLPDLADKKRSLDAHTTIATALVSAIKERALDRFFEVEQSFPQEREAAAAAAAQQSVAAAAAGTFEDKLRLLACLFLSRPNFPAATFQTLVSTLEQQGVDVAALNFLKRFSVSLQLLLSKALAANFWTRAGACC</sequence>
<reference evidence="3" key="1">
    <citation type="submission" date="2013-10" db="EMBL/GenBank/DDBJ databases">
        <title>Genomic analysis of the causative agents of coccidiosis in chickens.</title>
        <authorList>
            <person name="Reid A.J."/>
            <person name="Blake D."/>
            <person name="Billington K."/>
            <person name="Browne H."/>
            <person name="Dunn M."/>
            <person name="Hung S."/>
            <person name="Kawahara F."/>
            <person name="Miranda-Saavedra D."/>
            <person name="Mourier T."/>
            <person name="Nagra H."/>
            <person name="Otto T.D."/>
            <person name="Rawlings N."/>
            <person name="Sanchez A."/>
            <person name="Sanders M."/>
            <person name="Subramaniam C."/>
            <person name="Tay Y."/>
            <person name="Dear P."/>
            <person name="Doerig C."/>
            <person name="Gruber A."/>
            <person name="Parkinson J."/>
            <person name="Shirley M."/>
            <person name="Wan K.L."/>
            <person name="Berriman M."/>
            <person name="Tomley F."/>
            <person name="Pain A."/>
        </authorList>
    </citation>
    <scope>NUCLEOTIDE SEQUENCE [LARGE SCALE GENOMIC DNA]</scope>
    <source>
        <strain evidence="3">Houghton</strain>
    </source>
</reference>
<proteinExistence type="inferred from homology"/>
<dbReference type="VEuPathDB" id="ToxoDB:ETH2_0609700"/>
<feature type="region of interest" description="Disordered" evidence="2">
    <location>
        <begin position="22"/>
        <end position="53"/>
    </location>
</feature>
<dbReference type="OrthoDB" id="347729at2759"/>
<gene>
    <name evidence="3" type="ORF">ETH_00001170</name>
</gene>
<evidence type="ECO:0000313" key="3">
    <source>
        <dbReference type="EMBL" id="CDJ45132.1"/>
    </source>
</evidence>
<protein>
    <submittedName>
        <fullName evidence="3">Sec1 family domain-containing protein, putative</fullName>
    </submittedName>
</protein>
<feature type="non-terminal residue" evidence="3">
    <location>
        <position position="324"/>
    </location>
</feature>
<dbReference type="Gene3D" id="3.90.830.10">
    <property type="entry name" value="Syntaxin Binding Protein 1, Chain A, domain 2"/>
    <property type="match status" value="1"/>
</dbReference>
<dbReference type="Pfam" id="PF00995">
    <property type="entry name" value="Sec1"/>
    <property type="match status" value="1"/>
</dbReference>